<name>A0A3B0X770_9ZZZZ</name>
<dbReference type="EMBL" id="UOFI01000054">
    <property type="protein sequence ID" value="VAW64138.1"/>
    <property type="molecule type" value="Genomic_DNA"/>
</dbReference>
<accession>A0A3B0X770</accession>
<evidence type="ECO:0000313" key="1">
    <source>
        <dbReference type="EMBL" id="VAW64138.1"/>
    </source>
</evidence>
<sequence>MEFSYRDKHYICNALKIYINQLSHYNEYDNEITEDIFSDIQDDIALMSNLLYQVEEDLQQPMKETPERAKLYLIK</sequence>
<proteinExistence type="predicted"/>
<dbReference type="AlphaFoldDB" id="A0A3B0X770"/>
<gene>
    <name evidence="1" type="ORF">MNBD_GAMMA09-1295</name>
</gene>
<reference evidence="1" key="1">
    <citation type="submission" date="2018-06" db="EMBL/GenBank/DDBJ databases">
        <authorList>
            <person name="Zhirakovskaya E."/>
        </authorList>
    </citation>
    <scope>NUCLEOTIDE SEQUENCE</scope>
</reference>
<protein>
    <submittedName>
        <fullName evidence="1">Uncharacterized protein</fullName>
    </submittedName>
</protein>
<organism evidence="1">
    <name type="scientific">hydrothermal vent metagenome</name>
    <dbReference type="NCBI Taxonomy" id="652676"/>
    <lineage>
        <taxon>unclassified sequences</taxon>
        <taxon>metagenomes</taxon>
        <taxon>ecological metagenomes</taxon>
    </lineage>
</organism>